<organism evidence="2 3">
    <name type="scientific">Puccinia striiformis f. sp. tritici PST-78</name>
    <dbReference type="NCBI Taxonomy" id="1165861"/>
    <lineage>
        <taxon>Eukaryota</taxon>
        <taxon>Fungi</taxon>
        <taxon>Dikarya</taxon>
        <taxon>Basidiomycota</taxon>
        <taxon>Pucciniomycotina</taxon>
        <taxon>Pucciniomycetes</taxon>
        <taxon>Pucciniales</taxon>
        <taxon>Pucciniaceae</taxon>
        <taxon>Puccinia</taxon>
    </lineage>
</organism>
<feature type="compositionally biased region" description="Polar residues" evidence="1">
    <location>
        <begin position="10"/>
        <end position="28"/>
    </location>
</feature>
<feature type="compositionally biased region" description="Basic and acidic residues" evidence="1">
    <location>
        <begin position="263"/>
        <end position="274"/>
    </location>
</feature>
<evidence type="ECO:0000256" key="1">
    <source>
        <dbReference type="SAM" id="MobiDB-lite"/>
    </source>
</evidence>
<sequence>MDDNMKSVLTDLSSELATNKDYPSTSELSEPPELNPISVEDDADSLTSVDEDYDSDSTNSSEEDMAPRTCWGVLVGLRQVLVGEYLSDSDKYLPTGVGASTSIWILPLSWQVGKYLLKTQVPSLNDQYVLAMWDGMYWALGQYVLGIGTVCTGHWDSTYWALGQYVLGIAPVSTDQDQYVLAAWATRQPEHASLFSSGAHPQVLASSTCVLAPLRGEYKYDPIDTHEHSQLNCEDYNSDSTDSSESSEEDIPLSSYQRSPINAHEHSTSAKNKELGNSTRQNKRELTEDVNVIKRDFFPNITTKTKEKKTQRRAAREFFKQFGGPKPSKEPIHTRNPTEAEISNAYKIVNDPKQFRLYSYGHVHIFDMRVQQFLLIPSPSL</sequence>
<dbReference type="AlphaFoldDB" id="A0A0L0VJ54"/>
<keyword evidence="3" id="KW-1185">Reference proteome</keyword>
<evidence type="ECO:0000313" key="3">
    <source>
        <dbReference type="Proteomes" id="UP000054564"/>
    </source>
</evidence>
<reference evidence="3" key="1">
    <citation type="submission" date="2014-03" db="EMBL/GenBank/DDBJ databases">
        <title>The Genome Sequence of Puccinia striiformis f. sp. tritici PST-78.</title>
        <authorList>
            <consortium name="The Broad Institute Genome Sequencing Platform"/>
            <person name="Cuomo C."/>
            <person name="Hulbert S."/>
            <person name="Chen X."/>
            <person name="Walker B."/>
            <person name="Young S.K."/>
            <person name="Zeng Q."/>
            <person name="Gargeya S."/>
            <person name="Fitzgerald M."/>
            <person name="Haas B."/>
            <person name="Abouelleil A."/>
            <person name="Alvarado L."/>
            <person name="Arachchi H.M."/>
            <person name="Berlin A.M."/>
            <person name="Chapman S.B."/>
            <person name="Goldberg J."/>
            <person name="Griggs A."/>
            <person name="Gujja S."/>
            <person name="Hansen M."/>
            <person name="Howarth C."/>
            <person name="Imamovic A."/>
            <person name="Larimer J."/>
            <person name="McCowan C."/>
            <person name="Montmayeur A."/>
            <person name="Murphy C."/>
            <person name="Neiman D."/>
            <person name="Pearson M."/>
            <person name="Priest M."/>
            <person name="Roberts A."/>
            <person name="Saif S."/>
            <person name="Shea T."/>
            <person name="Sisk P."/>
            <person name="Sykes S."/>
            <person name="Wortman J."/>
            <person name="Nusbaum C."/>
            <person name="Birren B."/>
        </authorList>
    </citation>
    <scope>NUCLEOTIDE SEQUENCE [LARGE SCALE GENOMIC DNA]</scope>
    <source>
        <strain evidence="3">race PST-78</strain>
    </source>
</reference>
<proteinExistence type="predicted"/>
<gene>
    <name evidence="2" type="ORF">PSTG_07645</name>
</gene>
<dbReference type="Proteomes" id="UP000054564">
    <property type="component" value="Unassembled WGS sequence"/>
</dbReference>
<comment type="caution">
    <text evidence="2">The sequence shown here is derived from an EMBL/GenBank/DDBJ whole genome shotgun (WGS) entry which is preliminary data.</text>
</comment>
<feature type="compositionally biased region" description="Acidic residues" evidence="1">
    <location>
        <begin position="39"/>
        <end position="55"/>
    </location>
</feature>
<feature type="compositionally biased region" description="Low complexity" evidence="1">
    <location>
        <begin position="234"/>
        <end position="244"/>
    </location>
</feature>
<feature type="region of interest" description="Disordered" evidence="1">
    <location>
        <begin position="1"/>
        <end position="64"/>
    </location>
</feature>
<accession>A0A0L0VJ54</accession>
<evidence type="ECO:0000313" key="2">
    <source>
        <dbReference type="EMBL" id="KNE98994.1"/>
    </source>
</evidence>
<protein>
    <submittedName>
        <fullName evidence="2">Uncharacterized protein</fullName>
    </submittedName>
</protein>
<feature type="region of interest" description="Disordered" evidence="1">
    <location>
        <begin position="229"/>
        <end position="287"/>
    </location>
</feature>
<name>A0A0L0VJ54_9BASI</name>
<dbReference type="EMBL" id="AJIL01000050">
    <property type="protein sequence ID" value="KNE98994.1"/>
    <property type="molecule type" value="Genomic_DNA"/>
</dbReference>